<sequence length="82" mass="9172">MEGEPKSSGSNSKSLTIEADNPGDIMGVVRPLMEKNPVRILPLLLSGKVKIGGSIRTALRFRKVMNTARAESRRQRRELYDF</sequence>
<reference evidence="2 3" key="1">
    <citation type="journal article" date="2019" name="Nat. Microbiol.">
        <title>Wide diversity of methane and short-chain alkane metabolisms in uncultured archaea.</title>
        <authorList>
            <person name="Borrel G."/>
            <person name="Adam P.S."/>
            <person name="McKay L.J."/>
            <person name="Chen L.X."/>
            <person name="Sierra-Garcia I.N."/>
            <person name="Sieber C.M."/>
            <person name="Letourneur Q."/>
            <person name="Ghozlane A."/>
            <person name="Andersen G.L."/>
            <person name="Li W.J."/>
            <person name="Hallam S.J."/>
            <person name="Muyzer G."/>
            <person name="de Oliveira V.M."/>
            <person name="Inskeep W.P."/>
            <person name="Banfield J.F."/>
            <person name="Gribaldo S."/>
        </authorList>
    </citation>
    <scope>NUCLEOTIDE SEQUENCE [LARGE SCALE GENOMIC DNA]</scope>
    <source>
        <strain evidence="2">NM1b</strain>
    </source>
</reference>
<name>A0A520KYU5_9EURY</name>
<dbReference type="AlphaFoldDB" id="A0A520KYU5"/>
<comment type="caution">
    <text evidence="2">The sequence shown here is derived from an EMBL/GenBank/DDBJ whole genome shotgun (WGS) entry which is preliminary data.</text>
</comment>
<gene>
    <name evidence="2" type="ORF">EF807_00795</name>
</gene>
<organism evidence="2 3">
    <name type="scientific">Candidatus Methanolliviera hydrocarbonicum</name>
    <dbReference type="NCBI Taxonomy" id="2491085"/>
    <lineage>
        <taxon>Archaea</taxon>
        <taxon>Methanobacteriati</taxon>
        <taxon>Methanobacteriota</taxon>
        <taxon>Candidatus Methanoliparia</taxon>
        <taxon>Candidatus Methanoliparales</taxon>
        <taxon>Candidatus Methanollivieraceae</taxon>
        <taxon>Candidatus Methanolliviera</taxon>
    </lineage>
</organism>
<feature type="region of interest" description="Disordered" evidence="1">
    <location>
        <begin position="1"/>
        <end position="22"/>
    </location>
</feature>
<proteinExistence type="predicted"/>
<protein>
    <recommendedName>
        <fullName evidence="4">SCP2 domain-containing protein</fullName>
    </recommendedName>
</protein>
<evidence type="ECO:0000256" key="1">
    <source>
        <dbReference type="SAM" id="MobiDB-lite"/>
    </source>
</evidence>
<evidence type="ECO:0008006" key="4">
    <source>
        <dbReference type="Google" id="ProtNLM"/>
    </source>
</evidence>
<evidence type="ECO:0000313" key="2">
    <source>
        <dbReference type="EMBL" id="RZN73313.1"/>
    </source>
</evidence>
<dbReference type="EMBL" id="RXIL01000014">
    <property type="protein sequence ID" value="RZN73313.1"/>
    <property type="molecule type" value="Genomic_DNA"/>
</dbReference>
<dbReference type="Proteomes" id="UP000320766">
    <property type="component" value="Unassembled WGS sequence"/>
</dbReference>
<accession>A0A520KYU5</accession>
<evidence type="ECO:0000313" key="3">
    <source>
        <dbReference type="Proteomes" id="UP000320766"/>
    </source>
</evidence>